<dbReference type="eggNOG" id="ENOG502RNV0">
    <property type="taxonomic scope" value="Eukaryota"/>
</dbReference>
<evidence type="ECO:0000313" key="9">
    <source>
        <dbReference type="Proteomes" id="UP000018001"/>
    </source>
</evidence>
<dbReference type="GO" id="GO:0008270">
    <property type="term" value="F:zinc ion binding"/>
    <property type="evidence" value="ECO:0007669"/>
    <property type="project" value="InterPro"/>
</dbReference>
<evidence type="ECO:0000313" key="8">
    <source>
        <dbReference type="EMBL" id="GAD94113.1"/>
    </source>
</evidence>
<dbReference type="GO" id="GO:0006351">
    <property type="term" value="P:DNA-templated transcription"/>
    <property type="evidence" value="ECO:0007669"/>
    <property type="project" value="InterPro"/>
</dbReference>
<evidence type="ECO:0000256" key="1">
    <source>
        <dbReference type="ARBA" id="ARBA00022723"/>
    </source>
</evidence>
<reference evidence="9" key="1">
    <citation type="journal article" date="2014" name="Genome Announc.">
        <title>Draft genome sequence of the formaldehyde-resistant fungus Byssochlamys spectabilis No. 5 (anamorph Paecilomyces variotii No. 5) (NBRC109023).</title>
        <authorList>
            <person name="Oka T."/>
            <person name="Ekino K."/>
            <person name="Fukuda K."/>
            <person name="Nomura Y."/>
        </authorList>
    </citation>
    <scope>NUCLEOTIDE SEQUENCE [LARGE SCALE GENOMIC DNA]</scope>
    <source>
        <strain evidence="9">No. 5 / NBRC 109023</strain>
    </source>
</reference>
<dbReference type="GO" id="GO:0005634">
    <property type="term" value="C:nucleus"/>
    <property type="evidence" value="ECO:0007669"/>
    <property type="project" value="TreeGrafter"/>
</dbReference>
<dbReference type="InterPro" id="IPR051127">
    <property type="entry name" value="Fungal_SecMet_Regulators"/>
</dbReference>
<comment type="caution">
    <text evidence="8">The sequence shown here is derived from an EMBL/GenBank/DDBJ whole genome shotgun (WGS) entry which is preliminary data.</text>
</comment>
<feature type="compositionally biased region" description="Polar residues" evidence="6">
    <location>
        <begin position="84"/>
        <end position="95"/>
    </location>
</feature>
<evidence type="ECO:0000256" key="3">
    <source>
        <dbReference type="ARBA" id="ARBA00023125"/>
    </source>
</evidence>
<dbReference type="CDD" id="cd00067">
    <property type="entry name" value="GAL4"/>
    <property type="match status" value="1"/>
</dbReference>
<dbReference type="InterPro" id="IPR036864">
    <property type="entry name" value="Zn2-C6_fun-type_DNA-bd_sf"/>
</dbReference>
<dbReference type="InterPro" id="IPR007219">
    <property type="entry name" value="XnlR_reg_dom"/>
</dbReference>
<dbReference type="GO" id="GO:0000981">
    <property type="term" value="F:DNA-binding transcription factor activity, RNA polymerase II-specific"/>
    <property type="evidence" value="ECO:0007669"/>
    <property type="project" value="InterPro"/>
</dbReference>
<dbReference type="SMART" id="SM00906">
    <property type="entry name" value="Fungal_trans"/>
    <property type="match status" value="1"/>
</dbReference>
<gene>
    <name evidence="8" type="ORF">PVAR5_2734</name>
</gene>
<dbReference type="HOGENOM" id="CLU_010839_0_0_1"/>
<proteinExistence type="predicted"/>
<keyword evidence="3" id="KW-0238">DNA-binding</keyword>
<dbReference type="InParanoid" id="V5FQ58"/>
<organism evidence="8 9">
    <name type="scientific">Byssochlamys spectabilis (strain No. 5 / NBRC 109023)</name>
    <name type="common">Paecilomyces variotii</name>
    <dbReference type="NCBI Taxonomy" id="1356009"/>
    <lineage>
        <taxon>Eukaryota</taxon>
        <taxon>Fungi</taxon>
        <taxon>Dikarya</taxon>
        <taxon>Ascomycota</taxon>
        <taxon>Pezizomycotina</taxon>
        <taxon>Eurotiomycetes</taxon>
        <taxon>Eurotiomycetidae</taxon>
        <taxon>Eurotiales</taxon>
        <taxon>Thermoascaceae</taxon>
        <taxon>Paecilomyces</taxon>
    </lineage>
</organism>
<name>V5FQ58_BYSSN</name>
<dbReference type="EMBL" id="BAUL01000079">
    <property type="protein sequence ID" value="GAD94113.1"/>
    <property type="molecule type" value="Genomic_DNA"/>
</dbReference>
<dbReference type="Pfam" id="PF04082">
    <property type="entry name" value="Fungal_trans"/>
    <property type="match status" value="1"/>
</dbReference>
<dbReference type="SMART" id="SM00066">
    <property type="entry name" value="GAL4"/>
    <property type="match status" value="1"/>
</dbReference>
<evidence type="ECO:0000256" key="4">
    <source>
        <dbReference type="ARBA" id="ARBA00023163"/>
    </source>
</evidence>
<dbReference type="SUPFAM" id="SSF57701">
    <property type="entry name" value="Zn2/Cys6 DNA-binding domain"/>
    <property type="match status" value="1"/>
</dbReference>
<keyword evidence="4" id="KW-0804">Transcription</keyword>
<feature type="region of interest" description="Disordered" evidence="6">
    <location>
        <begin position="55"/>
        <end position="97"/>
    </location>
</feature>
<dbReference type="Pfam" id="PF00172">
    <property type="entry name" value="Zn_clus"/>
    <property type="match status" value="1"/>
</dbReference>
<sequence length="703" mass="79044">MADDQKAGPSPGWRISKACQECRKRKIKCDGEKPCKTCRERSTSCVYRDVIRQRRKKYQQENRDSNPHWGSAEESDIGRPPSPGLSQNDGSTGRRNQPVMYTFHNSVSATHMASPSCKVQLYYGPTSHFSLLQHIYRDLVSGPLQSPTEPQGEVENADAGLDLFNFRRIFFGSLAETHDAGKDTSNGSTPLMFLPREIAMFFLERYLASFYYLTPFSPKETMRRDAERLYDPNVDLPMDPSVKSVILMAMACGALGTEHYAWGEILFEKVKASSNSLEDVVNLQTVQISLLMITEQGRPNSSFLHLGVASRKALSAGLHKDAPENTRDADRETVERRRTTFWSLYFYENLICFHMGRPSSLSLDVIGTAQPGDPFLLALIHLSKAISRSAKEIYGKRYQSLLQMWKVALSISDELSGYDSWMRKAVGFGLDKTPQPGHIGVQQTILALSYYYTLLLTFRPFLIFRGRWRQDMKSSTQTPAGSDNRPSEIPSWLNEACDYVLYTARKTIHYLCKAFLVNELVRELRYHTFFLSSATFTVIYDALHDENAATTHLPWAHAALQCLSTMRAGDSVSATISTLQSVLRQMNFPYDVAAGQRRVDADSGNSRSHAFQATSGYDQTGNSMMPIIPEANSDTIGLTPRDLPASDHILMNDLNKSMDTNGITEDLLDLTEADMGWNFDLSTMDLEGFFSIYPTMNTTASTF</sequence>
<evidence type="ECO:0000256" key="6">
    <source>
        <dbReference type="SAM" id="MobiDB-lite"/>
    </source>
</evidence>
<keyword evidence="2" id="KW-0805">Transcription regulation</keyword>
<dbReference type="PANTHER" id="PTHR47424">
    <property type="entry name" value="REGULATORY PROTEIN GAL4"/>
    <property type="match status" value="1"/>
</dbReference>
<dbReference type="PANTHER" id="PTHR47424:SF15">
    <property type="entry name" value="ZN(II)2CYS6 TRANSCRIPTION FACTOR (EUROFUNG)"/>
    <property type="match status" value="1"/>
</dbReference>
<dbReference type="Gene3D" id="4.10.240.10">
    <property type="entry name" value="Zn(2)-C6 fungal-type DNA-binding domain"/>
    <property type="match status" value="1"/>
</dbReference>
<dbReference type="GO" id="GO:0000435">
    <property type="term" value="P:positive regulation of transcription from RNA polymerase II promoter by galactose"/>
    <property type="evidence" value="ECO:0007669"/>
    <property type="project" value="TreeGrafter"/>
</dbReference>
<keyword evidence="1" id="KW-0479">Metal-binding</keyword>
<evidence type="ECO:0000259" key="7">
    <source>
        <dbReference type="PROSITE" id="PS50048"/>
    </source>
</evidence>
<dbReference type="Proteomes" id="UP000018001">
    <property type="component" value="Unassembled WGS sequence"/>
</dbReference>
<evidence type="ECO:0000256" key="5">
    <source>
        <dbReference type="ARBA" id="ARBA00023242"/>
    </source>
</evidence>
<dbReference type="AlphaFoldDB" id="V5FQ58"/>
<keyword evidence="5" id="KW-0539">Nucleus</keyword>
<protein>
    <submittedName>
        <fullName evidence="8">C6 zinc finger domain protein</fullName>
    </submittedName>
</protein>
<dbReference type="OrthoDB" id="2123952at2759"/>
<dbReference type="PROSITE" id="PS00463">
    <property type="entry name" value="ZN2_CY6_FUNGAL_1"/>
    <property type="match status" value="1"/>
</dbReference>
<accession>V5FQ58</accession>
<dbReference type="PROSITE" id="PS50048">
    <property type="entry name" value="ZN2_CY6_FUNGAL_2"/>
    <property type="match status" value="1"/>
</dbReference>
<dbReference type="CDD" id="cd12148">
    <property type="entry name" value="fungal_TF_MHR"/>
    <property type="match status" value="1"/>
</dbReference>
<dbReference type="GO" id="GO:0000978">
    <property type="term" value="F:RNA polymerase II cis-regulatory region sequence-specific DNA binding"/>
    <property type="evidence" value="ECO:0007669"/>
    <property type="project" value="TreeGrafter"/>
</dbReference>
<keyword evidence="9" id="KW-1185">Reference proteome</keyword>
<evidence type="ECO:0000256" key="2">
    <source>
        <dbReference type="ARBA" id="ARBA00023015"/>
    </source>
</evidence>
<dbReference type="InterPro" id="IPR001138">
    <property type="entry name" value="Zn2Cys6_DnaBD"/>
</dbReference>
<feature type="domain" description="Zn(2)-C6 fungal-type" evidence="7">
    <location>
        <begin position="18"/>
        <end position="47"/>
    </location>
</feature>